<evidence type="ECO:0000313" key="3">
    <source>
        <dbReference type="Proteomes" id="UP000177942"/>
    </source>
</evidence>
<dbReference type="Pfam" id="PF13489">
    <property type="entry name" value="Methyltransf_23"/>
    <property type="match status" value="1"/>
</dbReference>
<organism evidence="2 3">
    <name type="scientific">Candidatus Harrisonbacteria bacterium RIFCSPLOWO2_01_FULL_44_18</name>
    <dbReference type="NCBI Taxonomy" id="1798407"/>
    <lineage>
        <taxon>Bacteria</taxon>
        <taxon>Candidatus Harrisoniibacteriota</taxon>
    </lineage>
</organism>
<comment type="caution">
    <text evidence="2">The sequence shown here is derived from an EMBL/GenBank/DDBJ whole genome shotgun (WGS) entry which is preliminary data.</text>
</comment>
<dbReference type="PANTHER" id="PTHR43861:SF6">
    <property type="entry name" value="METHYLTRANSFERASE TYPE 11"/>
    <property type="match status" value="1"/>
</dbReference>
<sequence>MKTDTLQKLIKCGVCGRPAPFVFKEKVEIYTLWECPLCFIQFWEPMKNPGQEWYEADPCLSFRNVVKRISLDKNHKEFLKENIQPARLLDVGMGTGNFMLAAQKRGYDVWGIDFNKESVKVARNNFGLKNSYPETLETFIGRYKGPPFEVVTCFEVIEHLDNPGEFLESAKTILTPNGYLALSVPNRDSHRLFKDMDHPPKHLTRWDERSMGNFLENYGFQIIRLKKLRPDFSYLVMKFHRWTQGFLSFGLVNKLASVSAVPVGPEVEKKLMAKIDLLRRLAQIKDWLIFTLPAAILYFYLFLRRQHYAGLYVLARKRV</sequence>
<gene>
    <name evidence="2" type="ORF">A3A16_02685</name>
</gene>
<dbReference type="Gene3D" id="3.40.50.150">
    <property type="entry name" value="Vaccinia Virus protein VP39"/>
    <property type="match status" value="1"/>
</dbReference>
<evidence type="ECO:0000313" key="2">
    <source>
        <dbReference type="EMBL" id="OGY65329.1"/>
    </source>
</evidence>
<dbReference type="EMBL" id="MHJJ01000011">
    <property type="protein sequence ID" value="OGY65329.1"/>
    <property type="molecule type" value="Genomic_DNA"/>
</dbReference>
<dbReference type="Proteomes" id="UP000177942">
    <property type="component" value="Unassembled WGS sequence"/>
</dbReference>
<protein>
    <recommendedName>
        <fullName evidence="4">Methyltransferase type 11 domain-containing protein</fullName>
    </recommendedName>
</protein>
<dbReference type="STRING" id="1798407.A3A16_02685"/>
<keyword evidence="1" id="KW-1133">Transmembrane helix</keyword>
<keyword evidence="1" id="KW-0472">Membrane</keyword>
<reference evidence="2 3" key="1">
    <citation type="journal article" date="2016" name="Nat. Commun.">
        <title>Thousands of microbial genomes shed light on interconnected biogeochemical processes in an aquifer system.</title>
        <authorList>
            <person name="Anantharaman K."/>
            <person name="Brown C.T."/>
            <person name="Hug L.A."/>
            <person name="Sharon I."/>
            <person name="Castelle C.J."/>
            <person name="Probst A.J."/>
            <person name="Thomas B.C."/>
            <person name="Singh A."/>
            <person name="Wilkins M.J."/>
            <person name="Karaoz U."/>
            <person name="Brodie E.L."/>
            <person name="Williams K.H."/>
            <person name="Hubbard S.S."/>
            <person name="Banfield J.F."/>
        </authorList>
    </citation>
    <scope>NUCLEOTIDE SEQUENCE [LARGE SCALE GENOMIC DNA]</scope>
</reference>
<dbReference type="AlphaFoldDB" id="A0A1G1ZLK9"/>
<dbReference type="PANTHER" id="PTHR43861">
    <property type="entry name" value="TRANS-ACONITATE 2-METHYLTRANSFERASE-RELATED"/>
    <property type="match status" value="1"/>
</dbReference>
<proteinExistence type="predicted"/>
<keyword evidence="1" id="KW-0812">Transmembrane</keyword>
<dbReference type="InterPro" id="IPR029063">
    <property type="entry name" value="SAM-dependent_MTases_sf"/>
</dbReference>
<dbReference type="CDD" id="cd02440">
    <property type="entry name" value="AdoMet_MTases"/>
    <property type="match status" value="1"/>
</dbReference>
<name>A0A1G1ZLK9_9BACT</name>
<feature type="transmembrane region" description="Helical" evidence="1">
    <location>
        <begin position="287"/>
        <end position="303"/>
    </location>
</feature>
<accession>A0A1G1ZLK9</accession>
<evidence type="ECO:0000256" key="1">
    <source>
        <dbReference type="SAM" id="Phobius"/>
    </source>
</evidence>
<evidence type="ECO:0008006" key="4">
    <source>
        <dbReference type="Google" id="ProtNLM"/>
    </source>
</evidence>
<dbReference type="SUPFAM" id="SSF53335">
    <property type="entry name" value="S-adenosyl-L-methionine-dependent methyltransferases"/>
    <property type="match status" value="1"/>
</dbReference>